<keyword evidence="3" id="KW-1185">Reference proteome</keyword>
<evidence type="ECO:0000313" key="3">
    <source>
        <dbReference type="Proteomes" id="UP000016926"/>
    </source>
</evidence>
<accession>M7XEB2</accession>
<protein>
    <recommendedName>
        <fullName evidence="4">Proteophosphoglycan ppg4</fullName>
    </recommendedName>
</protein>
<sequence length="342" mass="38357">MDQSSPNPPRELPRWMLAEIWLLWPFPLGWFWFLLIMRGPETGLRRLAVRTLVNIAGFVLEGVNGLIVVIALGQRMWRTCGMRPHSRRQLAAAWRCQRLKQVQSALLDVAAKSSIDLASSSAALAAAEANVDLISGQHIKLASTYLGTLSAAQARAEAGLHALFQLVRLWRDVLSLPAPKLHCSMRGKVQDSSRRVEWDGSAIVLRAHFYGGPSFIFVINAMLPGGTVRYILQEARRFEKAGRLTPYDDQVDRLVRAVQHLAATEFSRFEFDKLAIAVYDLHNAEAKHARGEAALHDAILSTILLHRELERRTVELRHAFFDFDRGCEHDVELGAGSLRRSA</sequence>
<dbReference type="EMBL" id="KB722652">
    <property type="protein sequence ID" value="EMS22159.1"/>
    <property type="molecule type" value="Genomic_DNA"/>
</dbReference>
<organism evidence="2 3">
    <name type="scientific">Rhodotorula toruloides (strain NP11)</name>
    <name type="common">Yeast</name>
    <name type="synonym">Rhodosporidium toruloides</name>
    <dbReference type="NCBI Taxonomy" id="1130832"/>
    <lineage>
        <taxon>Eukaryota</taxon>
        <taxon>Fungi</taxon>
        <taxon>Dikarya</taxon>
        <taxon>Basidiomycota</taxon>
        <taxon>Pucciniomycotina</taxon>
        <taxon>Microbotryomycetes</taxon>
        <taxon>Sporidiobolales</taxon>
        <taxon>Sporidiobolaceae</taxon>
        <taxon>Rhodotorula</taxon>
    </lineage>
</organism>
<dbReference type="OrthoDB" id="10449324at2759"/>
<keyword evidence="1" id="KW-0472">Membrane</keyword>
<evidence type="ECO:0008006" key="4">
    <source>
        <dbReference type="Google" id="ProtNLM"/>
    </source>
</evidence>
<name>M7XEB2_RHOT1</name>
<dbReference type="Proteomes" id="UP000016926">
    <property type="component" value="Unassembled WGS sequence"/>
</dbReference>
<keyword evidence="1" id="KW-1133">Transmembrane helix</keyword>
<feature type="transmembrane region" description="Helical" evidence="1">
    <location>
        <begin position="20"/>
        <end position="39"/>
    </location>
</feature>
<proteinExistence type="predicted"/>
<evidence type="ECO:0000256" key="1">
    <source>
        <dbReference type="SAM" id="Phobius"/>
    </source>
</evidence>
<feature type="transmembrane region" description="Helical" evidence="1">
    <location>
        <begin position="51"/>
        <end position="73"/>
    </location>
</feature>
<dbReference type="HOGENOM" id="CLU_811704_0_0_1"/>
<reference evidence="2 3" key="1">
    <citation type="journal article" date="2012" name="Nat. Commun.">
        <title>A multi-omic map of the lipid-producing yeast Rhodosporidium toruloides.</title>
        <authorList>
            <person name="Zhu Z."/>
            <person name="Zhang S."/>
            <person name="Liu H."/>
            <person name="Shen H."/>
            <person name="Lin X."/>
            <person name="Yang F."/>
            <person name="Zhou Y.J."/>
            <person name="Jin G."/>
            <person name="Ye M."/>
            <person name="Zou H."/>
            <person name="Zou H."/>
            <person name="Zhao Z.K."/>
        </authorList>
    </citation>
    <scope>NUCLEOTIDE SEQUENCE [LARGE SCALE GENOMIC DNA]</scope>
    <source>
        <strain evidence="2 3">NP11</strain>
    </source>
</reference>
<dbReference type="RefSeq" id="XP_016273278.1">
    <property type="nucleotide sequence ID" value="XM_016414597.1"/>
</dbReference>
<dbReference type="GeneID" id="27364926"/>
<dbReference type="AlphaFoldDB" id="M7XEB2"/>
<gene>
    <name evidence="2" type="ORF">RHTO_00913</name>
</gene>
<keyword evidence="1" id="KW-0812">Transmembrane</keyword>
<evidence type="ECO:0000313" key="2">
    <source>
        <dbReference type="EMBL" id="EMS22159.1"/>
    </source>
</evidence>